<gene>
    <name evidence="7" type="ORF">NIES1031_02915</name>
</gene>
<dbReference type="Proteomes" id="UP000185984">
    <property type="component" value="Unassembled WGS sequence"/>
</dbReference>
<dbReference type="OrthoDB" id="9776324at2"/>
<comment type="similarity">
    <text evidence="2">Belongs to the multi antimicrobial extrusion (MATE) (TC 2.A.66.1) family.</text>
</comment>
<feature type="transmembrane region" description="Helical" evidence="6">
    <location>
        <begin position="21"/>
        <end position="41"/>
    </location>
</feature>
<keyword evidence="3 6" id="KW-0812">Transmembrane</keyword>
<dbReference type="PANTHER" id="PTHR42893">
    <property type="entry name" value="PROTEIN DETOXIFICATION 44, CHLOROPLASTIC-RELATED"/>
    <property type="match status" value="1"/>
</dbReference>
<evidence type="ECO:0000256" key="1">
    <source>
        <dbReference type="ARBA" id="ARBA00004141"/>
    </source>
</evidence>
<comment type="subcellular location">
    <subcellularLocation>
        <location evidence="1">Membrane</location>
        <topology evidence="1">Multi-pass membrane protein</topology>
    </subcellularLocation>
</comment>
<evidence type="ECO:0000256" key="6">
    <source>
        <dbReference type="SAM" id="Phobius"/>
    </source>
</evidence>
<dbReference type="STRING" id="247279.NIES1031_02915"/>
<feature type="transmembrane region" description="Helical" evidence="6">
    <location>
        <begin position="307"/>
        <end position="334"/>
    </location>
</feature>
<feature type="transmembrane region" description="Helical" evidence="6">
    <location>
        <begin position="163"/>
        <end position="187"/>
    </location>
</feature>
<evidence type="ECO:0000313" key="8">
    <source>
        <dbReference type="Proteomes" id="UP000185984"/>
    </source>
</evidence>
<dbReference type="InterPro" id="IPR044644">
    <property type="entry name" value="DinF-like"/>
</dbReference>
<keyword evidence="4 6" id="KW-1133">Transmembrane helix</keyword>
<dbReference type="Pfam" id="PF01554">
    <property type="entry name" value="MatE"/>
    <property type="match status" value="1"/>
</dbReference>
<protein>
    <submittedName>
        <fullName evidence="7">MATE family efflux transporter</fullName>
    </submittedName>
</protein>
<evidence type="ECO:0000256" key="4">
    <source>
        <dbReference type="ARBA" id="ARBA00022989"/>
    </source>
</evidence>
<keyword evidence="8" id="KW-1185">Reference proteome</keyword>
<dbReference type="NCBIfam" id="NF041358">
    <property type="entry name" value="GntT_guanitoxin"/>
    <property type="match status" value="1"/>
</dbReference>
<feature type="transmembrane region" description="Helical" evidence="6">
    <location>
        <begin position="243"/>
        <end position="269"/>
    </location>
</feature>
<comment type="caution">
    <text evidence="7">The sequence shown here is derived from an EMBL/GenBank/DDBJ whole genome shotgun (WGS) entry which is preliminary data.</text>
</comment>
<dbReference type="GO" id="GO:0005886">
    <property type="term" value="C:plasma membrane"/>
    <property type="evidence" value="ECO:0007669"/>
    <property type="project" value="TreeGrafter"/>
</dbReference>
<dbReference type="EMBL" id="MRCC01000002">
    <property type="protein sequence ID" value="OKH28861.1"/>
    <property type="molecule type" value="Genomic_DNA"/>
</dbReference>
<feature type="transmembrane region" description="Helical" evidence="6">
    <location>
        <begin position="87"/>
        <end position="108"/>
    </location>
</feature>
<dbReference type="GO" id="GO:0015297">
    <property type="term" value="F:antiporter activity"/>
    <property type="evidence" value="ECO:0007669"/>
    <property type="project" value="InterPro"/>
</dbReference>
<dbReference type="InterPro" id="IPR002528">
    <property type="entry name" value="MATE_fam"/>
</dbReference>
<accession>A0A1U7HZ02</accession>
<dbReference type="AlphaFoldDB" id="A0A1U7HZ02"/>
<evidence type="ECO:0000256" key="5">
    <source>
        <dbReference type="ARBA" id="ARBA00023136"/>
    </source>
</evidence>
<dbReference type="NCBIfam" id="TIGR00797">
    <property type="entry name" value="matE"/>
    <property type="match status" value="1"/>
</dbReference>
<reference evidence="7 8" key="1">
    <citation type="submission" date="2016-11" db="EMBL/GenBank/DDBJ databases">
        <title>Draft Genome Sequences of Nine Cyanobacterial Strains from Diverse Habitats.</title>
        <authorList>
            <person name="Zhu T."/>
            <person name="Hou S."/>
            <person name="Lu X."/>
            <person name="Hess W.R."/>
        </authorList>
    </citation>
    <scope>NUCLEOTIDE SEQUENCE [LARGE SCALE GENOMIC DNA]</scope>
    <source>
        <strain evidence="7 8">5.2 s.c.1</strain>
    </source>
</reference>
<evidence type="ECO:0000256" key="2">
    <source>
        <dbReference type="ARBA" id="ARBA00010199"/>
    </source>
</evidence>
<sequence length="450" mass="48643">MRFHPQYNFLQRFFRLASVNILSNLMVPIAGLVDVAFLGHLAEIRHLAGVALATVLFNYIYWTFGFLRMGTTGTTAQAVGRQDEQSVVLIGLRNALLAVCLGLAILLLQHPLGELGFTLLSAAPEVKAAGRDYYNSLIWGAPATLCNFVLIGWFLGREQSGKVLLLSAVANGANIALDYLFIVQWGLESTGAGLATATSQYLMLGVGGILLFWERQQLLFRLQIKQLLDSTALKATFTLNRDILIRTLALVSTFALFTNLSSALGIHVLATNTLLMQVVTLAAYFIDGLAFATESLAGIFQGQGSSLLLPLLWVSGSASLVVGFVFAIAFAQFPLLLFGLLTNHTTVIAQISNYVWWLLPVLGFGSLAYMLDGYFLGLTAGRVLRQASLVAAMIGAIALVTAYRFQSNHLLWFALSCFMAARVISLAFQIPKSLAAAVSPTPVSPKITTP</sequence>
<feature type="transmembrane region" description="Helical" evidence="6">
    <location>
        <begin position="354"/>
        <end position="371"/>
    </location>
</feature>
<feature type="transmembrane region" description="Helical" evidence="6">
    <location>
        <begin position="409"/>
        <end position="428"/>
    </location>
</feature>
<feature type="transmembrane region" description="Helical" evidence="6">
    <location>
        <begin position="47"/>
        <end position="67"/>
    </location>
</feature>
<evidence type="ECO:0000256" key="3">
    <source>
        <dbReference type="ARBA" id="ARBA00022692"/>
    </source>
</evidence>
<dbReference type="CDD" id="cd13136">
    <property type="entry name" value="MATE_DinF_like"/>
    <property type="match status" value="1"/>
</dbReference>
<proteinExistence type="inferred from homology"/>
<name>A0A1U7HZ02_9CHRO</name>
<feature type="transmembrane region" description="Helical" evidence="6">
    <location>
        <begin position="137"/>
        <end position="156"/>
    </location>
</feature>
<keyword evidence="5 6" id="KW-0472">Membrane</keyword>
<feature type="transmembrane region" description="Helical" evidence="6">
    <location>
        <begin position="383"/>
        <end position="403"/>
    </location>
</feature>
<dbReference type="GO" id="GO:0042910">
    <property type="term" value="F:xenobiotic transmembrane transporter activity"/>
    <property type="evidence" value="ECO:0007669"/>
    <property type="project" value="InterPro"/>
</dbReference>
<dbReference type="RefSeq" id="WP_073548017.1">
    <property type="nucleotide sequence ID" value="NZ_CAWMVK010000012.1"/>
</dbReference>
<evidence type="ECO:0000313" key="7">
    <source>
        <dbReference type="EMBL" id="OKH28861.1"/>
    </source>
</evidence>
<organism evidence="7 8">
    <name type="scientific">Chroogloeocystis siderophila 5.2 s.c.1</name>
    <dbReference type="NCBI Taxonomy" id="247279"/>
    <lineage>
        <taxon>Bacteria</taxon>
        <taxon>Bacillati</taxon>
        <taxon>Cyanobacteriota</taxon>
        <taxon>Cyanophyceae</taxon>
        <taxon>Oscillatoriophycideae</taxon>
        <taxon>Chroococcales</taxon>
        <taxon>Chroococcaceae</taxon>
        <taxon>Chroogloeocystis</taxon>
    </lineage>
</organism>
<feature type="transmembrane region" description="Helical" evidence="6">
    <location>
        <begin position="193"/>
        <end position="213"/>
    </location>
</feature>
<dbReference type="PANTHER" id="PTHR42893:SF46">
    <property type="entry name" value="PROTEIN DETOXIFICATION 44, CHLOROPLASTIC"/>
    <property type="match status" value="1"/>
</dbReference>